<evidence type="ECO:0000256" key="1">
    <source>
        <dbReference type="ARBA" id="ARBA00004496"/>
    </source>
</evidence>
<comment type="caution">
    <text evidence="8">The sequence shown here is derived from an EMBL/GenBank/DDBJ whole genome shotgun (WGS) entry which is preliminary data.</text>
</comment>
<dbReference type="InterPro" id="IPR016024">
    <property type="entry name" value="ARM-type_fold"/>
</dbReference>
<evidence type="ECO:0000256" key="4">
    <source>
        <dbReference type="ARBA" id="ARBA00022737"/>
    </source>
</evidence>
<keyword evidence="9" id="KW-1185">Reference proteome</keyword>
<dbReference type="SMART" id="SM00544">
    <property type="entry name" value="MA3"/>
    <property type="match status" value="2"/>
</dbReference>
<dbReference type="EMBL" id="BDSP01000055">
    <property type="protein sequence ID" value="GAX12809.1"/>
    <property type="molecule type" value="Genomic_DNA"/>
</dbReference>
<feature type="region of interest" description="Disordered" evidence="6">
    <location>
        <begin position="42"/>
        <end position="118"/>
    </location>
</feature>
<reference evidence="8 9" key="1">
    <citation type="journal article" date="2015" name="Plant Cell">
        <title>Oil accumulation by the oleaginous diatom Fistulifera solaris as revealed by the genome and transcriptome.</title>
        <authorList>
            <person name="Tanaka T."/>
            <person name="Maeda Y."/>
            <person name="Veluchamy A."/>
            <person name="Tanaka M."/>
            <person name="Abida H."/>
            <person name="Marechal E."/>
            <person name="Bowler C."/>
            <person name="Muto M."/>
            <person name="Sunaga Y."/>
            <person name="Tanaka M."/>
            <person name="Yoshino T."/>
            <person name="Taniguchi T."/>
            <person name="Fukuda Y."/>
            <person name="Nemoto M."/>
            <person name="Matsumoto M."/>
            <person name="Wong P.S."/>
            <person name="Aburatani S."/>
            <person name="Fujibuchi W."/>
        </authorList>
    </citation>
    <scope>NUCLEOTIDE SEQUENCE [LARGE SCALE GENOMIC DNA]</scope>
    <source>
        <strain evidence="8 9">JPCC DA0580</strain>
    </source>
</reference>
<proteinExistence type="inferred from homology"/>
<dbReference type="InterPro" id="IPR039778">
    <property type="entry name" value="PDCD4"/>
</dbReference>
<accession>A0A1Z5JFQ7</accession>
<dbReference type="InParanoid" id="A0A1Z5JFQ7"/>
<protein>
    <recommendedName>
        <fullName evidence="7">MI domain-containing protein</fullName>
    </recommendedName>
</protein>
<dbReference type="SUPFAM" id="SSF48371">
    <property type="entry name" value="ARM repeat"/>
    <property type="match status" value="2"/>
</dbReference>
<evidence type="ECO:0000259" key="7">
    <source>
        <dbReference type="PROSITE" id="PS51366"/>
    </source>
</evidence>
<name>A0A1Z5JFQ7_FISSO</name>
<dbReference type="Pfam" id="PF02847">
    <property type="entry name" value="MA3"/>
    <property type="match status" value="2"/>
</dbReference>
<evidence type="ECO:0000256" key="5">
    <source>
        <dbReference type="ARBA" id="ARBA00023242"/>
    </source>
</evidence>
<feature type="region of interest" description="Disordered" evidence="6">
    <location>
        <begin position="1"/>
        <end position="25"/>
    </location>
</feature>
<dbReference type="OrthoDB" id="414546at2759"/>
<organism evidence="8 9">
    <name type="scientific">Fistulifera solaris</name>
    <name type="common">Oleaginous diatom</name>
    <dbReference type="NCBI Taxonomy" id="1519565"/>
    <lineage>
        <taxon>Eukaryota</taxon>
        <taxon>Sar</taxon>
        <taxon>Stramenopiles</taxon>
        <taxon>Ochrophyta</taxon>
        <taxon>Bacillariophyta</taxon>
        <taxon>Bacillariophyceae</taxon>
        <taxon>Bacillariophycidae</taxon>
        <taxon>Naviculales</taxon>
        <taxon>Naviculaceae</taxon>
        <taxon>Fistulifera</taxon>
    </lineage>
</organism>
<dbReference type="AlphaFoldDB" id="A0A1Z5JFQ7"/>
<sequence length="450" mass="49868">MAEFAKRPEITVSTMGKVHNPTGEGVRAISTEVQAKAAKIIAKTTEPDEHETKVVEGTAKRNITRKKTADKDSGNYNSAFKKQGGHGKGQWKELMDPSYAEKDPIDEKDPIYDEAEDSSRYILSSMESDVVEKRGYDPGTSKAVYGPLLTLSEFKLQLTECLHEYYDSADTDEVIRTLEELGCQEYHSEIVKKAVSLALDKSSRSRELTSRLLTCLHPTPMTMSDMTTGFEKLLDSMEDLQTDVPDAATIVASFLARAVVDEVLPPAFMSDQNNNRPGDVVIEKALTLLSREHCTARLEKVWGPGDGRPVEDLKKDMDQLLQEYLLSCELDEAARCVKELEAAHFHHELVKRGVFAAMEKDGKKADGDPDAHSNLDAMVALFGFLVRNAIVSEYQVKKGIDRLHTILPDLTLDVPTAPSLLAAFEDLALQQGCLKSKFTPSATVEEKKTE</sequence>
<dbReference type="PANTHER" id="PTHR12626:SF0">
    <property type="entry name" value="PROGRAMMED CELL DEATH PROTEIN 4"/>
    <property type="match status" value="1"/>
</dbReference>
<keyword evidence="4" id="KW-0677">Repeat</keyword>
<evidence type="ECO:0000256" key="6">
    <source>
        <dbReference type="SAM" id="MobiDB-lite"/>
    </source>
</evidence>
<evidence type="ECO:0000256" key="2">
    <source>
        <dbReference type="ARBA" id="ARBA00005497"/>
    </source>
</evidence>
<dbReference type="InterPro" id="IPR003891">
    <property type="entry name" value="Initiation_fac_eIF4g_MI"/>
</dbReference>
<keyword evidence="5" id="KW-0539">Nucleus</keyword>
<dbReference type="Gene3D" id="1.25.40.180">
    <property type="match status" value="2"/>
</dbReference>
<dbReference type="GO" id="GO:0045892">
    <property type="term" value="P:negative regulation of DNA-templated transcription"/>
    <property type="evidence" value="ECO:0007669"/>
    <property type="project" value="InterPro"/>
</dbReference>
<dbReference type="PROSITE" id="PS51366">
    <property type="entry name" value="MI"/>
    <property type="match status" value="2"/>
</dbReference>
<comment type="similarity">
    <text evidence="2">Belongs to the PDCD4 family.</text>
</comment>
<gene>
    <name evidence="8" type="ORF">FisN_15Hh288</name>
</gene>
<dbReference type="Proteomes" id="UP000198406">
    <property type="component" value="Unassembled WGS sequence"/>
</dbReference>
<feature type="compositionally biased region" description="Basic and acidic residues" evidence="6">
    <location>
        <begin position="90"/>
        <end position="111"/>
    </location>
</feature>
<feature type="domain" description="MI" evidence="7">
    <location>
        <begin position="153"/>
        <end position="274"/>
    </location>
</feature>
<comment type="subcellular location">
    <subcellularLocation>
        <location evidence="1">Cytoplasm</location>
    </subcellularLocation>
</comment>
<feature type="domain" description="MI" evidence="7">
    <location>
        <begin position="312"/>
        <end position="444"/>
    </location>
</feature>
<evidence type="ECO:0000313" key="9">
    <source>
        <dbReference type="Proteomes" id="UP000198406"/>
    </source>
</evidence>
<dbReference type="PANTHER" id="PTHR12626">
    <property type="entry name" value="PROGRAMMED CELL DEATH 4"/>
    <property type="match status" value="1"/>
</dbReference>
<keyword evidence="3" id="KW-0963">Cytoplasm</keyword>
<evidence type="ECO:0000256" key="3">
    <source>
        <dbReference type="ARBA" id="ARBA00022490"/>
    </source>
</evidence>
<feature type="compositionally biased region" description="Basic and acidic residues" evidence="6">
    <location>
        <begin position="45"/>
        <end position="54"/>
    </location>
</feature>
<dbReference type="GO" id="GO:0005737">
    <property type="term" value="C:cytoplasm"/>
    <property type="evidence" value="ECO:0007669"/>
    <property type="project" value="UniProtKB-SubCell"/>
</dbReference>
<evidence type="ECO:0000313" key="8">
    <source>
        <dbReference type="EMBL" id="GAX12809.1"/>
    </source>
</evidence>